<dbReference type="Pfam" id="PF00534">
    <property type="entry name" value="Glycos_transf_1"/>
    <property type="match status" value="1"/>
</dbReference>
<evidence type="ECO:0000259" key="3">
    <source>
        <dbReference type="Pfam" id="PF00534"/>
    </source>
</evidence>
<evidence type="ECO:0000313" key="4">
    <source>
        <dbReference type="EMBL" id="MFD1195238.1"/>
    </source>
</evidence>
<protein>
    <submittedName>
        <fullName evidence="4">Glycosyltransferase family 4 protein</fullName>
        <ecNumber evidence="4">2.4.-.-</ecNumber>
    </submittedName>
</protein>
<dbReference type="Proteomes" id="UP001597151">
    <property type="component" value="Unassembled WGS sequence"/>
</dbReference>
<name>A0ABW3TE49_9RHOB</name>
<dbReference type="PANTHER" id="PTHR12526:SF510">
    <property type="entry name" value="D-INOSITOL 3-PHOSPHATE GLYCOSYLTRANSFERASE"/>
    <property type="match status" value="1"/>
</dbReference>
<dbReference type="InterPro" id="IPR001296">
    <property type="entry name" value="Glyco_trans_1"/>
</dbReference>
<evidence type="ECO:0000256" key="2">
    <source>
        <dbReference type="ARBA" id="ARBA00022679"/>
    </source>
</evidence>
<dbReference type="CDD" id="cd03801">
    <property type="entry name" value="GT4_PimA-like"/>
    <property type="match status" value="1"/>
</dbReference>
<dbReference type="SUPFAM" id="SSF53756">
    <property type="entry name" value="UDP-Glycosyltransferase/glycogen phosphorylase"/>
    <property type="match status" value="1"/>
</dbReference>
<dbReference type="EMBL" id="JBHTKR010000004">
    <property type="protein sequence ID" value="MFD1195238.1"/>
    <property type="molecule type" value="Genomic_DNA"/>
</dbReference>
<dbReference type="PANTHER" id="PTHR12526">
    <property type="entry name" value="GLYCOSYLTRANSFERASE"/>
    <property type="match status" value="1"/>
</dbReference>
<sequence length="366" mass="40560">MIIFCHLLNDRSGSPTVLRSTLDALDARKQGLLFVGSQGRGVLEDAGVPTRRYWYRRGRHRIVTLFTYFASQVALYRALSRAEDISDDAIVFVNTLLPFGAMLWGKRTSRPVVVHVHEVSVTPSPLRGFLKNCAARCASQLIYVSRDHRARLPIHGPPTEIILNPVSPSIASRATEYAPRRSGAFNVLMLASPRGYKGVEEFMMLARDLSDRQDITFTLVLNADQSESEIFTAQHSDARNITVHPRTDDPAQFYETADVVLNLSRVDQWIETFGLTLAEAMTFGIPVIAPPVGGPTEIITHGQEGYCIDSRDGAALKEAVLSIADDASNALRLSQAARKRAADFSFNTYADLLRAVIDRVRKESTE</sequence>
<comment type="caution">
    <text evidence="4">The sequence shown here is derived from an EMBL/GenBank/DDBJ whole genome shotgun (WGS) entry which is preliminary data.</text>
</comment>
<keyword evidence="5" id="KW-1185">Reference proteome</keyword>
<dbReference type="GO" id="GO:0016757">
    <property type="term" value="F:glycosyltransferase activity"/>
    <property type="evidence" value="ECO:0007669"/>
    <property type="project" value="UniProtKB-KW"/>
</dbReference>
<evidence type="ECO:0000313" key="5">
    <source>
        <dbReference type="Proteomes" id="UP001597151"/>
    </source>
</evidence>
<keyword evidence="2 4" id="KW-0808">Transferase</keyword>
<organism evidence="4 5">
    <name type="scientific">Seohaeicola saemankumensis</name>
    <dbReference type="NCBI Taxonomy" id="481181"/>
    <lineage>
        <taxon>Bacteria</taxon>
        <taxon>Pseudomonadati</taxon>
        <taxon>Pseudomonadota</taxon>
        <taxon>Alphaproteobacteria</taxon>
        <taxon>Rhodobacterales</taxon>
        <taxon>Roseobacteraceae</taxon>
        <taxon>Seohaeicola</taxon>
    </lineage>
</organism>
<dbReference type="RefSeq" id="WP_380791719.1">
    <property type="nucleotide sequence ID" value="NZ_JBHTKR010000004.1"/>
</dbReference>
<evidence type="ECO:0000256" key="1">
    <source>
        <dbReference type="ARBA" id="ARBA00022676"/>
    </source>
</evidence>
<keyword evidence="1 4" id="KW-0328">Glycosyltransferase</keyword>
<feature type="domain" description="Glycosyl transferase family 1" evidence="3">
    <location>
        <begin position="186"/>
        <end position="340"/>
    </location>
</feature>
<reference evidence="5" key="1">
    <citation type="journal article" date="2019" name="Int. J. Syst. Evol. Microbiol.">
        <title>The Global Catalogue of Microorganisms (GCM) 10K type strain sequencing project: providing services to taxonomists for standard genome sequencing and annotation.</title>
        <authorList>
            <consortium name="The Broad Institute Genomics Platform"/>
            <consortium name="The Broad Institute Genome Sequencing Center for Infectious Disease"/>
            <person name="Wu L."/>
            <person name="Ma J."/>
        </authorList>
    </citation>
    <scope>NUCLEOTIDE SEQUENCE [LARGE SCALE GENOMIC DNA]</scope>
    <source>
        <strain evidence="5">CCUG 55328</strain>
    </source>
</reference>
<proteinExistence type="predicted"/>
<gene>
    <name evidence="4" type="ORF">ACFQ3C_11200</name>
</gene>
<accession>A0ABW3TE49</accession>
<dbReference type="EC" id="2.4.-.-" evidence="4"/>
<dbReference type="Gene3D" id="3.40.50.2000">
    <property type="entry name" value="Glycogen Phosphorylase B"/>
    <property type="match status" value="2"/>
</dbReference>